<dbReference type="KEGG" id="dpx:DAPPUDRAFT_50436"/>
<dbReference type="PANTHER" id="PTHR22988">
    <property type="entry name" value="MYOTONIC DYSTROPHY S/T KINASE-RELATED"/>
    <property type="match status" value="1"/>
</dbReference>
<feature type="domain" description="CNH" evidence="1">
    <location>
        <begin position="6"/>
        <end position="133"/>
    </location>
</feature>
<dbReference type="eggNOG" id="KOG0612">
    <property type="taxonomic scope" value="Eukaryota"/>
</dbReference>
<accession>E9GH06</accession>
<keyword evidence="3" id="KW-1185">Reference proteome</keyword>
<dbReference type="AlphaFoldDB" id="E9GH06"/>
<dbReference type="PANTHER" id="PTHR22988:SF66">
    <property type="entry name" value="SERINE_THREONINE-PROTEIN KINASE GENGHIS KHAN"/>
    <property type="match status" value="1"/>
</dbReference>
<evidence type="ECO:0000313" key="2">
    <source>
        <dbReference type="EMBL" id="EFX81271.1"/>
    </source>
</evidence>
<name>E9GH06_DAPPU</name>
<feature type="non-terminal residue" evidence="2">
    <location>
        <position position="146"/>
    </location>
</feature>
<dbReference type="OrthoDB" id="2156623at2759"/>
<organism evidence="2 3">
    <name type="scientific">Daphnia pulex</name>
    <name type="common">Water flea</name>
    <dbReference type="NCBI Taxonomy" id="6669"/>
    <lineage>
        <taxon>Eukaryota</taxon>
        <taxon>Metazoa</taxon>
        <taxon>Ecdysozoa</taxon>
        <taxon>Arthropoda</taxon>
        <taxon>Crustacea</taxon>
        <taxon>Branchiopoda</taxon>
        <taxon>Diplostraca</taxon>
        <taxon>Cladocera</taxon>
        <taxon>Anomopoda</taxon>
        <taxon>Daphniidae</taxon>
        <taxon>Daphnia</taxon>
    </lineage>
</organism>
<evidence type="ECO:0000259" key="1">
    <source>
        <dbReference type="Pfam" id="PF00780"/>
    </source>
</evidence>
<dbReference type="Proteomes" id="UP000000305">
    <property type="component" value="Unassembled WGS sequence"/>
</dbReference>
<dbReference type="EMBL" id="GL732544">
    <property type="protein sequence ID" value="EFX81271.1"/>
    <property type="molecule type" value="Genomic_DNA"/>
</dbReference>
<gene>
    <name evidence="2" type="ORF">DAPPUDRAFT_50436</name>
</gene>
<dbReference type="Pfam" id="PF00780">
    <property type="entry name" value="CNH"/>
    <property type="match status" value="1"/>
</dbReference>
<dbReference type="HOGENOM" id="CLU_1782069_0_0_1"/>
<dbReference type="InterPro" id="IPR001180">
    <property type="entry name" value="CNH_dom"/>
</dbReference>
<evidence type="ECO:0000313" key="3">
    <source>
        <dbReference type="Proteomes" id="UP000000305"/>
    </source>
</evidence>
<dbReference type="InterPro" id="IPR050839">
    <property type="entry name" value="Rho-assoc_Ser/Thr_Kinase"/>
</dbReference>
<dbReference type="InParanoid" id="E9GH06"/>
<protein>
    <recommendedName>
        <fullName evidence="1">CNH domain-containing protein</fullName>
    </recommendedName>
</protein>
<sequence length="146" mass="16501">IVISDGRLVVGYPSGFASYSLMGDQHPMSLVQSEHPSISFIAHHPLYALWAVEINSQEFLLGFSTLAIYVDIQGRKSREKEIMYPSMAFGHRYDFNYDGHLLIYSETHLDVIDCFTGDWVQTLNLKRCLPLNQNGLLSASFATEQP</sequence>
<proteinExistence type="predicted"/>
<reference evidence="2 3" key="1">
    <citation type="journal article" date="2011" name="Science">
        <title>The ecoresponsive genome of Daphnia pulex.</title>
        <authorList>
            <person name="Colbourne J.K."/>
            <person name="Pfrender M.E."/>
            <person name="Gilbert D."/>
            <person name="Thomas W.K."/>
            <person name="Tucker A."/>
            <person name="Oakley T.H."/>
            <person name="Tokishita S."/>
            <person name="Aerts A."/>
            <person name="Arnold G.J."/>
            <person name="Basu M.K."/>
            <person name="Bauer D.J."/>
            <person name="Caceres C.E."/>
            <person name="Carmel L."/>
            <person name="Casola C."/>
            <person name="Choi J.H."/>
            <person name="Detter J.C."/>
            <person name="Dong Q."/>
            <person name="Dusheyko S."/>
            <person name="Eads B.D."/>
            <person name="Frohlich T."/>
            <person name="Geiler-Samerotte K.A."/>
            <person name="Gerlach D."/>
            <person name="Hatcher P."/>
            <person name="Jogdeo S."/>
            <person name="Krijgsveld J."/>
            <person name="Kriventseva E.V."/>
            <person name="Kultz D."/>
            <person name="Laforsch C."/>
            <person name="Lindquist E."/>
            <person name="Lopez J."/>
            <person name="Manak J.R."/>
            <person name="Muller J."/>
            <person name="Pangilinan J."/>
            <person name="Patwardhan R.P."/>
            <person name="Pitluck S."/>
            <person name="Pritham E.J."/>
            <person name="Rechtsteiner A."/>
            <person name="Rho M."/>
            <person name="Rogozin I.B."/>
            <person name="Sakarya O."/>
            <person name="Salamov A."/>
            <person name="Schaack S."/>
            <person name="Shapiro H."/>
            <person name="Shiga Y."/>
            <person name="Skalitzky C."/>
            <person name="Smith Z."/>
            <person name="Souvorov A."/>
            <person name="Sung W."/>
            <person name="Tang Z."/>
            <person name="Tsuchiya D."/>
            <person name="Tu H."/>
            <person name="Vos H."/>
            <person name="Wang M."/>
            <person name="Wolf Y.I."/>
            <person name="Yamagata H."/>
            <person name="Yamada T."/>
            <person name="Ye Y."/>
            <person name="Shaw J.R."/>
            <person name="Andrews J."/>
            <person name="Crease T.J."/>
            <person name="Tang H."/>
            <person name="Lucas S.M."/>
            <person name="Robertson H.M."/>
            <person name="Bork P."/>
            <person name="Koonin E.V."/>
            <person name="Zdobnov E.M."/>
            <person name="Grigoriev I.V."/>
            <person name="Lynch M."/>
            <person name="Boore J.L."/>
        </authorList>
    </citation>
    <scope>NUCLEOTIDE SEQUENCE [LARGE SCALE GENOMIC DNA]</scope>
</reference>
<dbReference type="STRING" id="6669.E9GH06"/>